<proteinExistence type="predicted"/>
<dbReference type="Proteomes" id="UP000321570">
    <property type="component" value="Unassembled WGS sequence"/>
</dbReference>
<dbReference type="EMBL" id="CABIJS010000222">
    <property type="protein sequence ID" value="VUZ46936.1"/>
    <property type="molecule type" value="Genomic_DNA"/>
</dbReference>
<reference evidence="1 2" key="1">
    <citation type="submission" date="2019-07" db="EMBL/GenBank/DDBJ databases">
        <authorList>
            <person name="Jastrzebski P J."/>
            <person name="Paukszto L."/>
            <person name="Jastrzebski P J."/>
        </authorList>
    </citation>
    <scope>NUCLEOTIDE SEQUENCE [LARGE SCALE GENOMIC DNA]</scope>
    <source>
        <strain evidence="1 2">WMS-il1</strain>
    </source>
</reference>
<protein>
    <submittedName>
        <fullName evidence="1">Uncharacterized protein</fullName>
    </submittedName>
</protein>
<evidence type="ECO:0000313" key="1">
    <source>
        <dbReference type="EMBL" id="VUZ46936.1"/>
    </source>
</evidence>
<keyword evidence="2" id="KW-1185">Reference proteome</keyword>
<dbReference type="Gene3D" id="1.25.40.10">
    <property type="entry name" value="Tetratricopeptide repeat domain"/>
    <property type="match status" value="1"/>
</dbReference>
<accession>A0A564YIA6</accession>
<dbReference type="AlphaFoldDB" id="A0A564YIA6"/>
<sequence length="76" mass="8692">MCLGVLLAELSKLDEAKRILEAASDIEPNDVSVWIILGLFYESINDAWNYERTNVMLKQMKSEIDKNDEIVSQDTD</sequence>
<dbReference type="InterPro" id="IPR011990">
    <property type="entry name" value="TPR-like_helical_dom_sf"/>
</dbReference>
<name>A0A564YIA6_HYMDI</name>
<organism evidence="1 2">
    <name type="scientific">Hymenolepis diminuta</name>
    <name type="common">Rat tapeworm</name>
    <dbReference type="NCBI Taxonomy" id="6216"/>
    <lineage>
        <taxon>Eukaryota</taxon>
        <taxon>Metazoa</taxon>
        <taxon>Spiralia</taxon>
        <taxon>Lophotrochozoa</taxon>
        <taxon>Platyhelminthes</taxon>
        <taxon>Cestoda</taxon>
        <taxon>Eucestoda</taxon>
        <taxon>Cyclophyllidea</taxon>
        <taxon>Hymenolepididae</taxon>
        <taxon>Hymenolepis</taxon>
    </lineage>
</organism>
<gene>
    <name evidence="1" type="ORF">WMSIL1_LOCUS6260</name>
</gene>
<dbReference type="SUPFAM" id="SSF48452">
    <property type="entry name" value="TPR-like"/>
    <property type="match status" value="1"/>
</dbReference>
<evidence type="ECO:0000313" key="2">
    <source>
        <dbReference type="Proteomes" id="UP000321570"/>
    </source>
</evidence>
<feature type="non-terminal residue" evidence="1">
    <location>
        <position position="76"/>
    </location>
</feature>